<dbReference type="SUPFAM" id="SSF50630">
    <property type="entry name" value="Acid proteases"/>
    <property type="match status" value="1"/>
</dbReference>
<dbReference type="InterPro" id="IPR041588">
    <property type="entry name" value="Integrase_H2C2"/>
</dbReference>
<dbReference type="Pfam" id="PF24626">
    <property type="entry name" value="SH3_Tf2-1"/>
    <property type="match status" value="1"/>
</dbReference>
<evidence type="ECO:0000256" key="16">
    <source>
        <dbReference type="PROSITE-ProRule" id="PRU00047"/>
    </source>
</evidence>
<dbReference type="Pfam" id="PF03732">
    <property type="entry name" value="Retrotrans_gag"/>
    <property type="match status" value="1"/>
</dbReference>
<feature type="region of interest" description="Disordered" evidence="17">
    <location>
        <begin position="229"/>
        <end position="249"/>
    </location>
</feature>
<dbReference type="InterPro" id="IPR000477">
    <property type="entry name" value="RT_dom"/>
</dbReference>
<dbReference type="PROSITE" id="PS50878">
    <property type="entry name" value="RT_POL"/>
    <property type="match status" value="1"/>
</dbReference>
<feature type="region of interest" description="Disordered" evidence="17">
    <location>
        <begin position="77"/>
        <end position="103"/>
    </location>
</feature>
<dbReference type="InterPro" id="IPR021109">
    <property type="entry name" value="Peptidase_aspartic_dom_sf"/>
</dbReference>
<keyword evidence="9" id="KW-0378">Hydrolase</keyword>
<evidence type="ECO:0000256" key="4">
    <source>
        <dbReference type="ARBA" id="ARBA00022695"/>
    </source>
</evidence>
<evidence type="ECO:0000313" key="22">
    <source>
        <dbReference type="Proteomes" id="UP001418222"/>
    </source>
</evidence>
<evidence type="ECO:0000256" key="12">
    <source>
        <dbReference type="ARBA" id="ARBA00022918"/>
    </source>
</evidence>
<dbReference type="InterPro" id="IPR005162">
    <property type="entry name" value="Retrotrans_gag_dom"/>
</dbReference>
<name>A0AAP0B3R3_9ASPA</name>
<dbReference type="GO" id="GO:0015074">
    <property type="term" value="P:DNA integration"/>
    <property type="evidence" value="ECO:0007669"/>
    <property type="project" value="UniProtKB-KW"/>
</dbReference>
<dbReference type="Pfam" id="PF00078">
    <property type="entry name" value="RVT_1"/>
    <property type="match status" value="1"/>
</dbReference>
<dbReference type="InterPro" id="IPR001878">
    <property type="entry name" value="Znf_CCHC"/>
</dbReference>
<dbReference type="Gene3D" id="2.40.70.10">
    <property type="entry name" value="Acid Proteases"/>
    <property type="match status" value="1"/>
</dbReference>
<keyword evidence="16" id="KW-0862">Zinc</keyword>
<keyword evidence="6" id="KW-0479">Metal-binding</keyword>
<evidence type="ECO:0000256" key="9">
    <source>
        <dbReference type="ARBA" id="ARBA00022801"/>
    </source>
</evidence>
<dbReference type="GO" id="GO:0003887">
    <property type="term" value="F:DNA-directed DNA polymerase activity"/>
    <property type="evidence" value="ECO:0007669"/>
    <property type="project" value="UniProtKB-KW"/>
</dbReference>
<dbReference type="Gene3D" id="1.10.340.70">
    <property type="match status" value="1"/>
</dbReference>
<dbReference type="Gene3D" id="3.30.70.270">
    <property type="match status" value="2"/>
</dbReference>
<evidence type="ECO:0000256" key="7">
    <source>
        <dbReference type="ARBA" id="ARBA00022750"/>
    </source>
</evidence>
<dbReference type="GO" id="GO:0003964">
    <property type="term" value="F:RNA-directed DNA polymerase activity"/>
    <property type="evidence" value="ECO:0007669"/>
    <property type="project" value="UniProtKB-KW"/>
</dbReference>
<dbReference type="SUPFAM" id="SSF53098">
    <property type="entry name" value="Ribonuclease H-like"/>
    <property type="match status" value="1"/>
</dbReference>
<dbReference type="Gene3D" id="3.10.20.370">
    <property type="match status" value="1"/>
</dbReference>
<feature type="region of interest" description="Disordered" evidence="17">
    <location>
        <begin position="504"/>
        <end position="532"/>
    </location>
</feature>
<evidence type="ECO:0000256" key="14">
    <source>
        <dbReference type="ARBA" id="ARBA00023125"/>
    </source>
</evidence>
<dbReference type="GO" id="GO:0004190">
    <property type="term" value="F:aspartic-type endopeptidase activity"/>
    <property type="evidence" value="ECO:0007669"/>
    <property type="project" value="UniProtKB-KW"/>
</dbReference>
<dbReference type="InterPro" id="IPR001969">
    <property type="entry name" value="Aspartic_peptidase_AS"/>
</dbReference>
<dbReference type="CDD" id="cd09274">
    <property type="entry name" value="RNase_HI_RT_Ty3"/>
    <property type="match status" value="1"/>
</dbReference>
<dbReference type="SUPFAM" id="SSF56672">
    <property type="entry name" value="DNA/RNA polymerases"/>
    <property type="match status" value="1"/>
</dbReference>
<dbReference type="PROSITE" id="PS00141">
    <property type="entry name" value="ASP_PROTEASE"/>
    <property type="match status" value="1"/>
</dbReference>
<keyword evidence="4" id="KW-0548">Nucleotidyltransferase</keyword>
<dbReference type="PANTHER" id="PTHR37984">
    <property type="entry name" value="PROTEIN CBG26694"/>
    <property type="match status" value="1"/>
</dbReference>
<reference evidence="21 22" key="1">
    <citation type="journal article" date="2022" name="Nat. Plants">
        <title>Genomes of leafy and leafless Platanthera orchids illuminate the evolution of mycoheterotrophy.</title>
        <authorList>
            <person name="Li M.H."/>
            <person name="Liu K.W."/>
            <person name="Li Z."/>
            <person name="Lu H.C."/>
            <person name="Ye Q.L."/>
            <person name="Zhang D."/>
            <person name="Wang J.Y."/>
            <person name="Li Y.F."/>
            <person name="Zhong Z.M."/>
            <person name="Liu X."/>
            <person name="Yu X."/>
            <person name="Liu D.K."/>
            <person name="Tu X.D."/>
            <person name="Liu B."/>
            <person name="Hao Y."/>
            <person name="Liao X.Y."/>
            <person name="Jiang Y.T."/>
            <person name="Sun W.H."/>
            <person name="Chen J."/>
            <person name="Chen Y.Q."/>
            <person name="Ai Y."/>
            <person name="Zhai J.W."/>
            <person name="Wu S.S."/>
            <person name="Zhou Z."/>
            <person name="Hsiao Y.Y."/>
            <person name="Wu W.L."/>
            <person name="Chen Y.Y."/>
            <person name="Lin Y.F."/>
            <person name="Hsu J.L."/>
            <person name="Li C.Y."/>
            <person name="Wang Z.W."/>
            <person name="Zhao X."/>
            <person name="Zhong W.Y."/>
            <person name="Ma X.K."/>
            <person name="Ma L."/>
            <person name="Huang J."/>
            <person name="Chen G.Z."/>
            <person name="Huang M.Z."/>
            <person name="Huang L."/>
            <person name="Peng D.H."/>
            <person name="Luo Y.B."/>
            <person name="Zou S.Q."/>
            <person name="Chen S.P."/>
            <person name="Lan S."/>
            <person name="Tsai W.C."/>
            <person name="Van de Peer Y."/>
            <person name="Liu Z.J."/>
        </authorList>
    </citation>
    <scope>NUCLEOTIDE SEQUENCE [LARGE SCALE GENOMIC DNA]</scope>
    <source>
        <strain evidence="21">Lor287</strain>
    </source>
</reference>
<dbReference type="Gene3D" id="4.10.60.10">
    <property type="entry name" value="Zinc finger, CCHC-type"/>
    <property type="match status" value="2"/>
</dbReference>
<sequence>MTENERLVRKLNAPKASVGRPLNTDVSSTVAHVQTTSLSVMKPPTPWIIDSDLKTNPGPKPTPPPLIKSRAPVQFRIPQETRREDPASALRAPDGPGIRRQRLWPPPRRLPVAGKHFLLVVGPFLLLPRRLRCFPWPETSAQILGRLHPRVQRPPPRASNCLLFSFSDQVRDCAACSLSYFSFSFSLAQRFFIYSCLHQAWFLSAHACGITARPKRTLTSVETGRDSWYQSEMAPKRSQRKKATPPVGAAPVDATAQLLRQILERLTRLEGDRQTPDTAPDSGSAGTAGVTVTAALGTPPLAPGLGTGLLTDTLAVPPVPGLVAPPVAMADTLMFKRLNPPSFNGSRDFFVISEWLSQMEKHFEYAGVPEAHKVHLAAYQLTEDAYTWWLQRRSLPNSSAMTWEQFKNALMEKFLSSVERDKLAERFLSLQQPGRTVTEYEIEFSRLSLLAAEFVPDESKKISRFVKGLRHDFRQHVVAHGATTYTETVGAALKVEAIEMDRTAKKVQHGTSNAAVRDHKRKNAPPQEQGPKSQEVCAYCHKVGHTVLVCRYLLKKQKMVVPAQQPQVTLASASSVCTYCKKSGHLVNDCRRKQNTCFRCGQFGHQIKDCPVKESPIPAQPLQAISGAQDKGKAVLNVTTQGEALASTSVISGSFRVKNKWMQILFDSGASHSFIARHIVDLHSWPTLPLDVPFEISVPGHLHLSTRGILNCPILLGELQVVADLIVLDMTEFDVILGMNWLVAYQAKLDCVAKRVNLSIDGKDYSVHAQTTRSHLQVISVVRASRLLSQGCFACFVYASHSDAVEPQLESIPIASEFPDVFPAELPGIPPDREVEFSIDVEPGTRPLSKAPYRMASRELEELRSQLDELLERGYIRPSSSPWGALVLFVKKKDGSMRLCIDYRDLNKVTIKNKYPLPRVDDLFDQLKGSTVFSKIDLRSGYHQLKIKESDIPRTAFRTRYGHFEFLVMSFGLTNAPSAFMDMMNRIFRDYLDKFIIVFIDDILVYSKTREEHATHLRLTLSTLRQHQLYAKLAKCEFWLDRVAFLGHVISGDGLSVDPAKVSAVMDWKQPSTPTEIRSFLGLAGYYRRFVKDFSSLAAPLTRLTQKHARFEWTEQCEQAFSELKQRLCSAPVLALPSEGLDFSVYTDASGVGLGCVLMQEDRVIAYGSRQLKIHERNYPTHDLEFAAVVFALKLWRHYLYGVKCHFFTDHQSLKYIFVQKDLNLRQRRWLEFIADYDLQLTYVPGKANSVADALSRQASVAACAPMSASLAALIDDLERMDISFSPGGQGGVSDPLWLEQVKDLQPSDPALQCIRRQVELGTLPDFSIVGDVLRFRGRLCIPDVPELLDNICREAHESRTSGHPGNNKMYHDLKQIVWWPGMKNYIARFISRCLTCQKVKAQRQRPGGLLQPLPIPEWKWEDISMDFITGLPRTPRGHDAIWVIVDRLTKVAHFIPYKEGHSTEKMARIYVSEIVRLHGIPLRIVSDRDSRFVSHFWKGFQQALGTNLNLSTAYHPTTDGQTERVNQILEDMLRCYILDYKGAWDEHLPLVEFAYNNSYQESLKMAPFEALYGRRCRTPLYWSEVGEKVILGPELLQEMEEATKKTRVQLSRAIERQRKYANQRRRPLEFAVGDQVFLKVSPTPGVKRFGRHHKLSPRFVGPYVISERVGGSAYRLDLPASLAGVHDVFHVSQLRKYIHDPNRVLEEVPVIPEANLSYPIEPSKIVEYQERKLRKRTIPMVKVLWVHGKSEEYTWELESDMRNKYPQLFS</sequence>
<dbReference type="PANTHER" id="PTHR37984:SF5">
    <property type="entry name" value="PROTEIN NYNRIN-LIKE"/>
    <property type="match status" value="1"/>
</dbReference>
<dbReference type="Pfam" id="PF17921">
    <property type="entry name" value="Integrase_H2C2"/>
    <property type="match status" value="1"/>
</dbReference>
<evidence type="ECO:0000259" key="18">
    <source>
        <dbReference type="PROSITE" id="PS50158"/>
    </source>
</evidence>
<keyword evidence="5" id="KW-0540">Nuclease</keyword>
<dbReference type="InterPro" id="IPR043502">
    <property type="entry name" value="DNA/RNA_pol_sf"/>
</dbReference>
<evidence type="ECO:0000256" key="6">
    <source>
        <dbReference type="ARBA" id="ARBA00022723"/>
    </source>
</evidence>
<feature type="domain" description="Reverse transcriptase" evidence="19">
    <location>
        <begin position="871"/>
        <end position="1050"/>
    </location>
</feature>
<dbReference type="EC" id="2.7.7.49" evidence="1"/>
<evidence type="ECO:0000256" key="2">
    <source>
        <dbReference type="ARBA" id="ARBA00022670"/>
    </source>
</evidence>
<organism evidence="21 22">
    <name type="scientific">Platanthera zijinensis</name>
    <dbReference type="NCBI Taxonomy" id="2320716"/>
    <lineage>
        <taxon>Eukaryota</taxon>
        <taxon>Viridiplantae</taxon>
        <taxon>Streptophyta</taxon>
        <taxon>Embryophyta</taxon>
        <taxon>Tracheophyta</taxon>
        <taxon>Spermatophyta</taxon>
        <taxon>Magnoliopsida</taxon>
        <taxon>Liliopsida</taxon>
        <taxon>Asparagales</taxon>
        <taxon>Orchidaceae</taxon>
        <taxon>Orchidoideae</taxon>
        <taxon>Orchideae</taxon>
        <taxon>Orchidinae</taxon>
        <taxon>Platanthera</taxon>
    </lineage>
</organism>
<feature type="region of interest" description="Disordered" evidence="17">
    <location>
        <begin position="269"/>
        <end position="288"/>
    </location>
</feature>
<dbReference type="GO" id="GO:0008270">
    <property type="term" value="F:zinc ion binding"/>
    <property type="evidence" value="ECO:0007669"/>
    <property type="project" value="UniProtKB-KW"/>
</dbReference>
<keyword evidence="11" id="KW-0229">DNA integration</keyword>
<feature type="region of interest" description="Disordered" evidence="17">
    <location>
        <begin position="1"/>
        <end position="23"/>
    </location>
</feature>
<evidence type="ECO:0000256" key="10">
    <source>
        <dbReference type="ARBA" id="ARBA00022842"/>
    </source>
</evidence>
<dbReference type="GO" id="GO:0003677">
    <property type="term" value="F:DNA binding"/>
    <property type="evidence" value="ECO:0007669"/>
    <property type="project" value="UniProtKB-KW"/>
</dbReference>
<keyword evidence="8" id="KW-0255">Endonuclease</keyword>
<keyword evidence="16" id="KW-0863">Zinc-finger</keyword>
<keyword evidence="15" id="KW-0233">DNA recombination</keyword>
<dbReference type="InterPro" id="IPR043128">
    <property type="entry name" value="Rev_trsase/Diguanyl_cyclase"/>
</dbReference>
<dbReference type="SUPFAM" id="SSF57756">
    <property type="entry name" value="Retrovirus zinc finger-like domains"/>
    <property type="match status" value="1"/>
</dbReference>
<evidence type="ECO:0000259" key="19">
    <source>
        <dbReference type="PROSITE" id="PS50878"/>
    </source>
</evidence>
<dbReference type="InterPro" id="IPR036397">
    <property type="entry name" value="RNaseH_sf"/>
</dbReference>
<dbReference type="FunFam" id="3.10.20.370:FF:000001">
    <property type="entry name" value="Retrovirus-related Pol polyprotein from transposon 17.6-like protein"/>
    <property type="match status" value="1"/>
</dbReference>
<dbReference type="Pfam" id="PF08284">
    <property type="entry name" value="RVP_2"/>
    <property type="match status" value="1"/>
</dbReference>
<dbReference type="Pfam" id="PF00098">
    <property type="entry name" value="zf-CCHC"/>
    <property type="match status" value="1"/>
</dbReference>
<dbReference type="PROSITE" id="PS50158">
    <property type="entry name" value="ZF_CCHC"/>
    <property type="match status" value="1"/>
</dbReference>
<dbReference type="Gene3D" id="3.30.420.10">
    <property type="entry name" value="Ribonuclease H-like superfamily/Ribonuclease H"/>
    <property type="match status" value="1"/>
</dbReference>
<dbReference type="InterPro" id="IPR012337">
    <property type="entry name" value="RNaseH-like_sf"/>
</dbReference>
<feature type="domain" description="CCHC-type" evidence="18">
    <location>
        <begin position="597"/>
        <end position="611"/>
    </location>
</feature>
<dbReference type="FunFam" id="3.30.420.10:FF:000032">
    <property type="entry name" value="Retrovirus-related Pol polyprotein from transposon 297-like Protein"/>
    <property type="match status" value="1"/>
</dbReference>
<evidence type="ECO:0000256" key="15">
    <source>
        <dbReference type="ARBA" id="ARBA00023172"/>
    </source>
</evidence>
<evidence type="ECO:0000313" key="21">
    <source>
        <dbReference type="EMBL" id="KAK8926202.1"/>
    </source>
</evidence>
<accession>A0AAP0B3R3</accession>
<evidence type="ECO:0000256" key="13">
    <source>
        <dbReference type="ARBA" id="ARBA00022932"/>
    </source>
</evidence>
<proteinExistence type="predicted"/>
<dbReference type="InterPro" id="IPR056924">
    <property type="entry name" value="SH3_Tf2-1"/>
</dbReference>
<keyword evidence="10" id="KW-0460">Magnesium</keyword>
<dbReference type="Pfam" id="PF17917">
    <property type="entry name" value="RT_RNaseH"/>
    <property type="match status" value="1"/>
</dbReference>
<dbReference type="GO" id="GO:0006508">
    <property type="term" value="P:proteolysis"/>
    <property type="evidence" value="ECO:0007669"/>
    <property type="project" value="UniProtKB-KW"/>
</dbReference>
<keyword evidence="14" id="KW-0238">DNA-binding</keyword>
<dbReference type="InterPro" id="IPR036875">
    <property type="entry name" value="Znf_CCHC_sf"/>
</dbReference>
<evidence type="ECO:0000256" key="5">
    <source>
        <dbReference type="ARBA" id="ARBA00022722"/>
    </source>
</evidence>
<dbReference type="SMART" id="SM00343">
    <property type="entry name" value="ZnF_C2HC"/>
    <property type="match status" value="3"/>
</dbReference>
<evidence type="ECO:0000256" key="1">
    <source>
        <dbReference type="ARBA" id="ARBA00012493"/>
    </source>
</evidence>
<feature type="domain" description="Integrase catalytic" evidence="20">
    <location>
        <begin position="1411"/>
        <end position="1576"/>
    </location>
</feature>
<dbReference type="InterPro" id="IPR050951">
    <property type="entry name" value="Retrovirus_Pol_polyprotein"/>
</dbReference>
<dbReference type="CDD" id="cd00303">
    <property type="entry name" value="retropepsin_like"/>
    <property type="match status" value="1"/>
</dbReference>
<evidence type="ECO:0000256" key="8">
    <source>
        <dbReference type="ARBA" id="ARBA00022759"/>
    </source>
</evidence>
<evidence type="ECO:0000259" key="20">
    <source>
        <dbReference type="PROSITE" id="PS50994"/>
    </source>
</evidence>
<dbReference type="GO" id="GO:0004519">
    <property type="term" value="F:endonuclease activity"/>
    <property type="evidence" value="ECO:0007669"/>
    <property type="project" value="UniProtKB-KW"/>
</dbReference>
<dbReference type="InterPro" id="IPR041373">
    <property type="entry name" value="RT_RNaseH"/>
</dbReference>
<dbReference type="EMBL" id="JBBWWQ010000016">
    <property type="protein sequence ID" value="KAK8926202.1"/>
    <property type="molecule type" value="Genomic_DNA"/>
</dbReference>
<dbReference type="Gene3D" id="3.10.10.10">
    <property type="entry name" value="HIV Type 1 Reverse Transcriptase, subunit A, domain 1"/>
    <property type="match status" value="1"/>
</dbReference>
<dbReference type="CDD" id="cd01647">
    <property type="entry name" value="RT_LTR"/>
    <property type="match status" value="1"/>
</dbReference>
<protein>
    <recommendedName>
        <fullName evidence="1">RNA-directed DNA polymerase</fullName>
        <ecNumber evidence="1">2.7.7.49</ecNumber>
    </recommendedName>
</protein>
<evidence type="ECO:0000256" key="17">
    <source>
        <dbReference type="SAM" id="MobiDB-lite"/>
    </source>
</evidence>
<keyword evidence="7" id="KW-0064">Aspartyl protease</keyword>
<comment type="caution">
    <text evidence="21">The sequence shown here is derived from an EMBL/GenBank/DDBJ whole genome shotgun (WGS) entry which is preliminary data.</text>
</comment>
<keyword evidence="22" id="KW-1185">Reference proteome</keyword>
<dbReference type="Proteomes" id="UP001418222">
    <property type="component" value="Unassembled WGS sequence"/>
</dbReference>
<dbReference type="FunFam" id="3.30.70.270:FF:000020">
    <property type="entry name" value="Transposon Tf2-6 polyprotein-like Protein"/>
    <property type="match status" value="1"/>
</dbReference>
<evidence type="ECO:0000256" key="3">
    <source>
        <dbReference type="ARBA" id="ARBA00022679"/>
    </source>
</evidence>
<keyword evidence="13" id="KW-0239">DNA-directed DNA polymerase</keyword>
<keyword evidence="3" id="KW-0808">Transferase</keyword>
<keyword evidence="12" id="KW-0695">RNA-directed DNA polymerase</keyword>
<gene>
    <name evidence="21" type="ORF">KSP39_PZI018056</name>
</gene>
<dbReference type="GO" id="GO:0006310">
    <property type="term" value="P:DNA recombination"/>
    <property type="evidence" value="ECO:0007669"/>
    <property type="project" value="UniProtKB-KW"/>
</dbReference>
<evidence type="ECO:0000256" key="11">
    <source>
        <dbReference type="ARBA" id="ARBA00022908"/>
    </source>
</evidence>
<keyword evidence="2" id="KW-0645">Protease</keyword>
<dbReference type="InterPro" id="IPR001584">
    <property type="entry name" value="Integrase_cat-core"/>
</dbReference>
<dbReference type="PROSITE" id="PS50994">
    <property type="entry name" value="INTEGRASE"/>
    <property type="match status" value="1"/>
</dbReference>